<dbReference type="Pfam" id="PF05708">
    <property type="entry name" value="Peptidase_C92"/>
    <property type="match status" value="1"/>
</dbReference>
<dbReference type="Gene3D" id="3.90.1720.10">
    <property type="entry name" value="endopeptidase domain like (from Nostoc punctiforme)"/>
    <property type="match status" value="1"/>
</dbReference>
<dbReference type="InterPro" id="IPR038765">
    <property type="entry name" value="Papain-like_cys_pep_sf"/>
</dbReference>
<accession>A0A1G8MXL6</accession>
<dbReference type="RefSeq" id="WP_244158250.1">
    <property type="nucleotide sequence ID" value="NZ_FNDG01000023.1"/>
</dbReference>
<evidence type="ECO:0000313" key="1">
    <source>
        <dbReference type="EMBL" id="SDI72633.1"/>
    </source>
</evidence>
<dbReference type="STRING" id="29435.SAMN05216588_12317"/>
<dbReference type="SUPFAM" id="SSF54001">
    <property type="entry name" value="Cysteine proteinases"/>
    <property type="match status" value="1"/>
</dbReference>
<dbReference type="InterPro" id="IPR024453">
    <property type="entry name" value="Peptidase_C92"/>
</dbReference>
<name>A0A1G8MXL6_9GAMM</name>
<protein>
    <submittedName>
        <fullName evidence="1">Permuted papain-like amidase enzyme, YaeF/YiiX, C92 family</fullName>
    </submittedName>
</protein>
<reference evidence="1 2" key="1">
    <citation type="submission" date="2016-10" db="EMBL/GenBank/DDBJ databases">
        <authorList>
            <person name="de Groot N.N."/>
        </authorList>
    </citation>
    <scope>NUCLEOTIDE SEQUENCE [LARGE SCALE GENOMIC DNA]</scope>
    <source>
        <strain evidence="1 2">LMG 18387</strain>
    </source>
</reference>
<proteinExistence type="predicted"/>
<sequence>MEGAPLRQRFLWLLAFAFMLAGLVVLWCSTKAEPVVSGGPDLSQLPALQTGDWLFRLGHSADSRLVHQLSDGDYSHIGMVVATEPQVLVVHATTDDDPQRLNQVLISTLEDFLQPALARHFAIARPEFLNADQKQAAARMLHDTIGAPFVLDVRSQPHRYCTTLLAEAIKTQAADFEPAWTRLDNPLYRGDVLFPSAFADYPGVAWLYRF</sequence>
<gene>
    <name evidence="1" type="ORF">SAMN05216588_12317</name>
</gene>
<dbReference type="EMBL" id="FNDG01000023">
    <property type="protein sequence ID" value="SDI72633.1"/>
    <property type="molecule type" value="Genomic_DNA"/>
</dbReference>
<dbReference type="AlphaFoldDB" id="A0A1G8MXL6"/>
<dbReference type="Proteomes" id="UP000198606">
    <property type="component" value="Unassembled WGS sequence"/>
</dbReference>
<evidence type="ECO:0000313" key="2">
    <source>
        <dbReference type="Proteomes" id="UP000198606"/>
    </source>
</evidence>
<organism evidence="1 2">
    <name type="scientific">Phytopseudomonas flavescens</name>
    <dbReference type="NCBI Taxonomy" id="29435"/>
    <lineage>
        <taxon>Bacteria</taxon>
        <taxon>Pseudomonadati</taxon>
        <taxon>Pseudomonadota</taxon>
        <taxon>Gammaproteobacteria</taxon>
        <taxon>Pseudomonadales</taxon>
        <taxon>Pseudomonadaceae</taxon>
        <taxon>Phytopseudomonas</taxon>
    </lineage>
</organism>